<feature type="non-terminal residue" evidence="1">
    <location>
        <position position="1"/>
    </location>
</feature>
<dbReference type="AlphaFoldDB" id="A0A164HDK5"/>
<evidence type="ECO:0000313" key="1">
    <source>
        <dbReference type="EMBL" id="KZS00009.1"/>
    </source>
</evidence>
<proteinExistence type="predicted"/>
<organism evidence="1 2">
    <name type="scientific">Daphnia magna</name>
    <dbReference type="NCBI Taxonomy" id="35525"/>
    <lineage>
        <taxon>Eukaryota</taxon>
        <taxon>Metazoa</taxon>
        <taxon>Ecdysozoa</taxon>
        <taxon>Arthropoda</taxon>
        <taxon>Crustacea</taxon>
        <taxon>Branchiopoda</taxon>
        <taxon>Diplostraca</taxon>
        <taxon>Cladocera</taxon>
        <taxon>Anomopoda</taxon>
        <taxon>Daphniidae</taxon>
        <taxon>Daphnia</taxon>
    </lineage>
</organism>
<reference evidence="1 2" key="1">
    <citation type="submission" date="2016-03" db="EMBL/GenBank/DDBJ databases">
        <title>EvidentialGene: Evidence-directed Construction of Genes on Genomes.</title>
        <authorList>
            <person name="Gilbert D.G."/>
            <person name="Choi J.-H."/>
            <person name="Mockaitis K."/>
            <person name="Colbourne J."/>
            <person name="Pfrender M."/>
        </authorList>
    </citation>
    <scope>NUCLEOTIDE SEQUENCE [LARGE SCALE GENOMIC DNA]</scope>
    <source>
        <strain evidence="1 2">Xinb3</strain>
        <tissue evidence="1">Complete organism</tissue>
    </source>
</reference>
<sequence>QKQKGKGNRRSEEDLLTDCLAGRLATLPAGEVCPSFIRQRRESNLKSNEVRRVQKYKVGGRRLALPLE</sequence>
<name>A0A164HDK5_9CRUS</name>
<comment type="caution">
    <text evidence="1">The sequence shown here is derived from an EMBL/GenBank/DDBJ whole genome shotgun (WGS) entry which is preliminary data.</text>
</comment>
<evidence type="ECO:0000313" key="2">
    <source>
        <dbReference type="Proteomes" id="UP000076858"/>
    </source>
</evidence>
<keyword evidence="2" id="KW-1185">Reference proteome</keyword>
<accession>A0A164HDK5</accession>
<dbReference type="Proteomes" id="UP000076858">
    <property type="component" value="Unassembled WGS sequence"/>
</dbReference>
<protein>
    <submittedName>
        <fullName evidence="1">Uncharacterized protein</fullName>
    </submittedName>
</protein>
<gene>
    <name evidence="1" type="ORF">APZ42_003888</name>
</gene>
<dbReference type="EMBL" id="LRGB01011979">
    <property type="protein sequence ID" value="KZS00009.1"/>
    <property type="molecule type" value="Genomic_DNA"/>
</dbReference>